<sequence>MGKKTGKDKEKEDKDAFETLSLESKAPGTVVLLLSSQEEDILLKASEAIQKFAEKGEENKVMLLGLGVLGPLCKLIDHSNKLIKRNALMTLGNMATNGEVSEALKKEDFIPSLLQKLTPEEDVFVHEFATLCLAAVAMDFTCRVQINANDGMPPLIKLLSSPDPDVAKNSLEIIFNLVQDLENLEVLHELGAIPPLLELLKSDFPVIQHLALQIFQCVTTDLETRKTFREELGFERFLDLLDNMEFNDLHAEALQTVSNCLGDIETLQIIHLNGGLTRLAEFVLAPSSPEIQSIAIKCITRAAQSSESREVFHEQMIEKVLVELLSAADDNVKASACQAIAAMSFHPCSKDRFRELEGVPIVVQLLSSESSVLKEAATQALSSLTHSNEANALAVYEAGGHEILIQQLSESSASTVASSAATISNMAEQEIIQSSILTLGGVQALVEPLKSTDTQVLMYTALCVAQLACDNEERDKFHKAGGLEPLVNLLHSNDKEVLRHACFAVNVCAGDTACAVTMCRLGALEILQEINQSANRRSSFSELATTSLLNSNLPVKYNRLGRLTANDIITSNFFDAGQACVGEPFLTLEELISQPLNQQRAIIVFNVPVEFCFSKTDSCYVCCAPLERHSPSGHGRRDKSLELSLVVNGKLISGSPIPRLGSHPTVVVVGEHKPFVCHRDTVELAEDRKPSPTESEIKKGRMTPKRKREKDKPDEEPQDVLTEKSPIIFGDVSLLMLIKEAKDSVLSLTDEREQYAALARLVSDAMGGAVPLEKLHELDWVLHQSDLRFQLKSNVIPIGMINKGTYCHRALLFKCLADTIEKSCTLVRGDYNRAWNEVLLFEEVHENLRSPEPICYIVDLMHQPGTLMPIDSPAAQQYQTI</sequence>
<dbReference type="Ensembl" id="ENSPFOT00000006653.1">
    <property type="protein sequence ID" value="ENSPFOP00000006641.1"/>
    <property type="gene ID" value="ENSPFOG00000006521.1"/>
</dbReference>
<proteinExistence type="predicted"/>
<protein>
    <submittedName>
        <fullName evidence="5">Armadillo repeat containing 3</fullName>
    </submittedName>
</protein>
<dbReference type="Pfam" id="PF00514">
    <property type="entry name" value="Arm"/>
    <property type="match status" value="2"/>
</dbReference>
<evidence type="ECO:0000313" key="6">
    <source>
        <dbReference type="Proteomes" id="UP000028760"/>
    </source>
</evidence>
<dbReference type="Pfam" id="PF14381">
    <property type="entry name" value="EDR1_CTR1_ARMC3_pept"/>
    <property type="match status" value="1"/>
</dbReference>
<dbReference type="EMBL" id="AYCK01002819">
    <property type="status" value="NOT_ANNOTATED_CDS"/>
    <property type="molecule type" value="Genomic_DNA"/>
</dbReference>
<evidence type="ECO:0000256" key="3">
    <source>
        <dbReference type="SAM" id="MobiDB-lite"/>
    </source>
</evidence>
<dbReference type="InterPro" id="IPR052441">
    <property type="entry name" value="Armadillo-Ser/Thr_Kinase"/>
</dbReference>
<dbReference type="InterPro" id="IPR000225">
    <property type="entry name" value="Armadillo"/>
</dbReference>
<feature type="repeat" description="ARM" evidence="2">
    <location>
        <begin position="440"/>
        <end position="482"/>
    </location>
</feature>
<reference evidence="6" key="1">
    <citation type="submission" date="2013-10" db="EMBL/GenBank/DDBJ databases">
        <authorList>
            <person name="Schartl M."/>
            <person name="Warren W."/>
        </authorList>
    </citation>
    <scope>NUCLEOTIDE SEQUENCE [LARGE SCALE GENOMIC DNA]</scope>
    <source>
        <strain evidence="6">female</strain>
    </source>
</reference>
<dbReference type="PANTHER" id="PTHR46618">
    <property type="entry name" value="ARMADILLO REPEAT-CONTAINING PROTEIN 3"/>
    <property type="match status" value="1"/>
</dbReference>
<organism evidence="5 6">
    <name type="scientific">Poecilia formosa</name>
    <name type="common">Amazon molly</name>
    <name type="synonym">Limia formosa</name>
    <dbReference type="NCBI Taxonomy" id="48698"/>
    <lineage>
        <taxon>Eukaryota</taxon>
        <taxon>Metazoa</taxon>
        <taxon>Chordata</taxon>
        <taxon>Craniata</taxon>
        <taxon>Vertebrata</taxon>
        <taxon>Euteleostomi</taxon>
        <taxon>Actinopterygii</taxon>
        <taxon>Neopterygii</taxon>
        <taxon>Teleostei</taxon>
        <taxon>Neoteleostei</taxon>
        <taxon>Acanthomorphata</taxon>
        <taxon>Ovalentaria</taxon>
        <taxon>Atherinomorphae</taxon>
        <taxon>Cyprinodontiformes</taxon>
        <taxon>Poeciliidae</taxon>
        <taxon>Poeciliinae</taxon>
        <taxon>Poecilia</taxon>
    </lineage>
</organism>
<dbReference type="SMART" id="SM00185">
    <property type="entry name" value="ARM"/>
    <property type="match status" value="9"/>
</dbReference>
<feature type="compositionally biased region" description="Basic residues" evidence="3">
    <location>
        <begin position="700"/>
        <end position="709"/>
    </location>
</feature>
<dbReference type="OMA" id="LYPMQSR"/>
<dbReference type="GeneTree" id="ENSGT00940000157476"/>
<evidence type="ECO:0000256" key="2">
    <source>
        <dbReference type="PROSITE-ProRule" id="PRU00259"/>
    </source>
</evidence>
<dbReference type="InterPro" id="IPR011989">
    <property type="entry name" value="ARM-like"/>
</dbReference>
<feature type="domain" description="EDR1/CTR1/ARMC3-like peptidase-like" evidence="4">
    <location>
        <begin position="731"/>
        <end position="868"/>
    </location>
</feature>
<feature type="repeat" description="ARM" evidence="2">
    <location>
        <begin position="357"/>
        <end position="399"/>
    </location>
</feature>
<dbReference type="SUPFAM" id="SSF48371">
    <property type="entry name" value="ARM repeat"/>
    <property type="match status" value="2"/>
</dbReference>
<dbReference type="Proteomes" id="UP000028760">
    <property type="component" value="Unassembled WGS sequence"/>
</dbReference>
<accession>A0A087XLI8</accession>
<name>A0A087XLI8_POEFO</name>
<keyword evidence="1" id="KW-0677">Repeat</keyword>
<feature type="compositionally biased region" description="Basic and acidic residues" evidence="3">
    <location>
        <begin position="681"/>
        <end position="699"/>
    </location>
</feature>
<dbReference type="STRING" id="48698.ENSPFOP00000006641"/>
<evidence type="ECO:0000259" key="4">
    <source>
        <dbReference type="Pfam" id="PF14381"/>
    </source>
</evidence>
<evidence type="ECO:0000256" key="1">
    <source>
        <dbReference type="ARBA" id="ARBA00022737"/>
    </source>
</evidence>
<feature type="repeat" description="ARM" evidence="2">
    <location>
        <begin position="481"/>
        <end position="505"/>
    </location>
</feature>
<dbReference type="Gene3D" id="1.25.10.10">
    <property type="entry name" value="Leucine-rich Repeat Variant"/>
    <property type="match status" value="2"/>
</dbReference>
<dbReference type="PANTHER" id="PTHR46618:SF1">
    <property type="entry name" value="ARMADILLO REPEAT-CONTAINING PROTEIN 3"/>
    <property type="match status" value="1"/>
</dbReference>
<feature type="repeat" description="ARM" evidence="2">
    <location>
        <begin position="150"/>
        <end position="192"/>
    </location>
</feature>
<evidence type="ECO:0000313" key="5">
    <source>
        <dbReference type="Ensembl" id="ENSPFOP00000006641.1"/>
    </source>
</evidence>
<dbReference type="AlphaFoldDB" id="A0A087XLI8"/>
<dbReference type="InterPro" id="IPR055164">
    <property type="entry name" value="EDR1/CTR1/ARMC3-like_pept-like"/>
</dbReference>
<dbReference type="eggNOG" id="KOG0167">
    <property type="taxonomic scope" value="Eukaryota"/>
</dbReference>
<feature type="region of interest" description="Disordered" evidence="3">
    <location>
        <begin position="681"/>
        <end position="721"/>
    </location>
</feature>
<dbReference type="InterPro" id="IPR016024">
    <property type="entry name" value="ARM-type_fold"/>
</dbReference>
<reference evidence="5" key="3">
    <citation type="submission" date="2025-09" db="UniProtKB">
        <authorList>
            <consortium name="Ensembl"/>
        </authorList>
    </citation>
    <scope>IDENTIFICATION</scope>
</reference>
<dbReference type="PROSITE" id="PS50176">
    <property type="entry name" value="ARM_REPEAT"/>
    <property type="match status" value="4"/>
</dbReference>
<reference evidence="5" key="2">
    <citation type="submission" date="2025-08" db="UniProtKB">
        <authorList>
            <consortium name="Ensembl"/>
        </authorList>
    </citation>
    <scope>IDENTIFICATION</scope>
</reference>
<keyword evidence="6" id="KW-1185">Reference proteome</keyword>